<keyword evidence="1 3" id="KW-0694">RNA-binding</keyword>
<dbReference type="CDD" id="cd02440">
    <property type="entry name" value="AdoMet_MTases"/>
    <property type="match status" value="1"/>
</dbReference>
<dbReference type="InterPro" id="IPR002942">
    <property type="entry name" value="S4_RNA-bd"/>
</dbReference>
<dbReference type="InterPro" id="IPR029063">
    <property type="entry name" value="SAM-dependent_MTases_sf"/>
</dbReference>
<feature type="domain" description="RNA-binding S4" evidence="4">
    <location>
        <begin position="6"/>
        <end position="70"/>
    </location>
</feature>
<dbReference type="InterPro" id="IPR036986">
    <property type="entry name" value="S4_RNA-bd_sf"/>
</dbReference>
<dbReference type="eggNOG" id="COG1189">
    <property type="taxonomic scope" value="Bacteria"/>
</dbReference>
<dbReference type="PIRSF" id="PIRSF005578">
    <property type="entry name" value="TlyA"/>
    <property type="match status" value="1"/>
</dbReference>
<dbReference type="Gene3D" id="3.10.290.10">
    <property type="entry name" value="RNA-binding S4 domain"/>
    <property type="match status" value="1"/>
</dbReference>
<dbReference type="PANTHER" id="PTHR32319">
    <property type="entry name" value="BACTERIAL HEMOLYSIN-LIKE PROTEIN"/>
    <property type="match status" value="1"/>
</dbReference>
<dbReference type="Pfam" id="PF01479">
    <property type="entry name" value="S4"/>
    <property type="match status" value="1"/>
</dbReference>
<reference evidence="5 6" key="1">
    <citation type="journal article" date="2010" name="Stand. Genomic Sci.">
        <title>Complete genome sequence of Segniliparus rotundus type strain (CDC 1076).</title>
        <authorList>
            <person name="Sikorski J."/>
            <person name="Lapidus A."/>
            <person name="Copeland A."/>
            <person name="Misra M."/>
            <person name="Glavina Del Rio T."/>
            <person name="Nolan M."/>
            <person name="Lucas S."/>
            <person name="Chen F."/>
            <person name="Tice H."/>
            <person name="Cheng J.F."/>
            <person name="Jando M."/>
            <person name="Schneider S."/>
            <person name="Bruce D."/>
            <person name="Goodwin L."/>
            <person name="Pitluck S."/>
            <person name="Liolios K."/>
            <person name="Mikhailova N."/>
            <person name="Pati A."/>
            <person name="Ivanova N."/>
            <person name="Mavromatis K."/>
            <person name="Chen A."/>
            <person name="Palaniappan K."/>
            <person name="Chertkov O."/>
            <person name="Land M."/>
            <person name="Hauser L."/>
            <person name="Chang Y.J."/>
            <person name="Jeffries C.D."/>
            <person name="Brettin T."/>
            <person name="Detter J.C."/>
            <person name="Han C."/>
            <person name="Rohde M."/>
            <person name="Goker M."/>
            <person name="Bristow J."/>
            <person name="Eisen J.A."/>
            <person name="Markowitz V."/>
            <person name="Hugenholtz P."/>
            <person name="Kyrpides N.C."/>
            <person name="Klenk H.P."/>
        </authorList>
    </citation>
    <scope>NUCLEOTIDE SEQUENCE [LARGE SCALE GENOMIC DNA]</scope>
    <source>
        <strain evidence="6">ATCC BAA-972 / CDC 1076 / CIP 108378 / DSM 44985 / JCM 13578</strain>
    </source>
</reference>
<dbReference type="SUPFAM" id="SSF55174">
    <property type="entry name" value="Alpha-L RNA-binding motif"/>
    <property type="match status" value="1"/>
</dbReference>
<dbReference type="KEGG" id="srt:Srot_1564"/>
<evidence type="ECO:0000259" key="4">
    <source>
        <dbReference type="SMART" id="SM00363"/>
    </source>
</evidence>
<evidence type="ECO:0000313" key="5">
    <source>
        <dbReference type="EMBL" id="ADG98026.1"/>
    </source>
</evidence>
<dbReference type="HOGENOM" id="CLU_058015_2_0_11"/>
<proteinExistence type="inferred from homology"/>
<dbReference type="EMBL" id="CP001958">
    <property type="protein sequence ID" value="ADG98026.1"/>
    <property type="molecule type" value="Genomic_DNA"/>
</dbReference>
<dbReference type="PROSITE" id="PS50889">
    <property type="entry name" value="S4"/>
    <property type="match status" value="1"/>
</dbReference>
<dbReference type="RefSeq" id="WP_013138479.1">
    <property type="nucleotide sequence ID" value="NC_014168.1"/>
</dbReference>
<protein>
    <submittedName>
        <fullName evidence="5">Hemolysin A</fullName>
    </submittedName>
</protein>
<evidence type="ECO:0000256" key="3">
    <source>
        <dbReference type="PROSITE-ProRule" id="PRU00182"/>
    </source>
</evidence>
<evidence type="ECO:0000256" key="2">
    <source>
        <dbReference type="ARBA" id="ARBA00029460"/>
    </source>
</evidence>
<dbReference type="SMART" id="SM00363">
    <property type="entry name" value="S4"/>
    <property type="match status" value="1"/>
</dbReference>
<dbReference type="GO" id="GO:0003723">
    <property type="term" value="F:RNA binding"/>
    <property type="evidence" value="ECO:0007669"/>
    <property type="project" value="UniProtKB-KW"/>
</dbReference>
<dbReference type="Pfam" id="PF01728">
    <property type="entry name" value="FtsJ"/>
    <property type="match status" value="1"/>
</dbReference>
<dbReference type="InterPro" id="IPR047048">
    <property type="entry name" value="TlyA"/>
</dbReference>
<dbReference type="GO" id="GO:0032259">
    <property type="term" value="P:methylation"/>
    <property type="evidence" value="ECO:0007669"/>
    <property type="project" value="InterPro"/>
</dbReference>
<gene>
    <name evidence="5" type="ordered locus">Srot_1564</name>
</gene>
<evidence type="ECO:0000256" key="1">
    <source>
        <dbReference type="ARBA" id="ARBA00022884"/>
    </source>
</evidence>
<keyword evidence="6" id="KW-1185">Reference proteome</keyword>
<dbReference type="GO" id="GO:0008168">
    <property type="term" value="F:methyltransferase activity"/>
    <property type="evidence" value="ECO:0007669"/>
    <property type="project" value="InterPro"/>
</dbReference>
<dbReference type="SUPFAM" id="SSF53335">
    <property type="entry name" value="S-adenosyl-L-methionine-dependent methyltransferases"/>
    <property type="match status" value="1"/>
</dbReference>
<accession>D6Z7U6</accession>
<dbReference type="Gene3D" id="3.40.50.150">
    <property type="entry name" value="Vaccinia Virus protein VP39"/>
    <property type="match status" value="1"/>
</dbReference>
<dbReference type="CDD" id="cd00165">
    <property type="entry name" value="S4"/>
    <property type="match status" value="1"/>
</dbReference>
<dbReference type="InterPro" id="IPR002877">
    <property type="entry name" value="RNA_MeTrfase_FtsJ_dom"/>
</dbReference>
<dbReference type="Proteomes" id="UP000002247">
    <property type="component" value="Chromosome"/>
</dbReference>
<sequence length="269" mass="27903">MADATTRLDRELVRRGLARSREQAGSLIAQGRVFAGGKLAKKPACAVSEGTEVRVESDPAEPDWASRAGGKIAGALEQLGVAVAGRRCLDAGAAHGGFTDVLLRLGASSVAAVDVGHGQLLARLREDPRVAVFDGVNVRHMTEETIGGQVDLAVADLSFISLRLVLPALASCVRPFGELVVMVKPQFEVAKHEIGRGGVVRDARARTAAVLAVADAAAAVGLTVLGTAVSPVAGRNGNLEAFLWLRKSPGDHDSAPLIRAGLADWDSDA</sequence>
<organism evidence="5 6">
    <name type="scientific">Segniliparus rotundus (strain ATCC BAA-972 / CDC 1076 / CIP 108378 / DSM 44985 / JCM 13578)</name>
    <dbReference type="NCBI Taxonomy" id="640132"/>
    <lineage>
        <taxon>Bacteria</taxon>
        <taxon>Bacillati</taxon>
        <taxon>Actinomycetota</taxon>
        <taxon>Actinomycetes</taxon>
        <taxon>Mycobacteriales</taxon>
        <taxon>Segniliparaceae</taxon>
        <taxon>Segniliparus</taxon>
    </lineage>
</organism>
<evidence type="ECO:0000313" key="6">
    <source>
        <dbReference type="Proteomes" id="UP000002247"/>
    </source>
</evidence>
<dbReference type="OrthoDB" id="9784736at2"/>
<dbReference type="AlphaFoldDB" id="D6Z7U6"/>
<dbReference type="InterPro" id="IPR004538">
    <property type="entry name" value="Hemolysin_A/TlyA"/>
</dbReference>
<comment type="similarity">
    <text evidence="2">Belongs to the TlyA family.</text>
</comment>
<name>D6Z7U6_SEGRD</name>
<dbReference type="PANTHER" id="PTHR32319:SF0">
    <property type="entry name" value="BACTERIAL HEMOLYSIN-LIKE PROTEIN"/>
    <property type="match status" value="1"/>
</dbReference>
<dbReference type="STRING" id="640132.Srot_1564"/>